<feature type="domain" description="GRIP" evidence="7">
    <location>
        <begin position="569"/>
        <end position="619"/>
    </location>
</feature>
<feature type="compositionally biased region" description="Polar residues" evidence="6">
    <location>
        <begin position="1"/>
        <end position="12"/>
    </location>
</feature>
<feature type="coiled-coil region" evidence="5">
    <location>
        <begin position="245"/>
        <end position="272"/>
    </location>
</feature>
<comment type="subcellular location">
    <subcellularLocation>
        <location evidence="1">Cytoplasm</location>
    </subcellularLocation>
</comment>
<dbReference type="PANTHER" id="PTHR18902">
    <property type="entry name" value="NUCLEAR MITOTIC APPARATUS PROTEIN 1-RELATED"/>
    <property type="match status" value="1"/>
</dbReference>
<name>A0A085N691_9BILA</name>
<dbReference type="EMBL" id="KL367546">
    <property type="protein sequence ID" value="KFD64987.1"/>
    <property type="molecule type" value="Genomic_DNA"/>
</dbReference>
<reference evidence="8" key="1">
    <citation type="journal article" date="2014" name="Nat. Genet.">
        <title>Genome and transcriptome of the porcine whipworm Trichuris suis.</title>
        <authorList>
            <person name="Jex A.R."/>
            <person name="Nejsum P."/>
            <person name="Schwarz E.M."/>
            <person name="Hu L."/>
            <person name="Young N.D."/>
            <person name="Hall R.S."/>
            <person name="Korhonen P.K."/>
            <person name="Liao S."/>
            <person name="Thamsborg S."/>
            <person name="Xia J."/>
            <person name="Xu P."/>
            <person name="Wang S."/>
            <person name="Scheerlinck J.P."/>
            <person name="Hofmann A."/>
            <person name="Sternberg P.W."/>
            <person name="Wang J."/>
            <person name="Gasser R.B."/>
        </authorList>
    </citation>
    <scope>NUCLEOTIDE SEQUENCE [LARGE SCALE GENOMIC DNA]</scope>
    <source>
        <strain evidence="8">DCEP-RM93F</strain>
    </source>
</reference>
<dbReference type="PANTHER" id="PTHR18902:SF25">
    <property type="entry name" value="GRIP AND COILED-COIL DOMAIN-CONTAINING PROTEIN 2"/>
    <property type="match status" value="1"/>
</dbReference>
<evidence type="ECO:0000256" key="1">
    <source>
        <dbReference type="ARBA" id="ARBA00004496"/>
    </source>
</evidence>
<evidence type="ECO:0000256" key="3">
    <source>
        <dbReference type="ARBA" id="ARBA00022553"/>
    </source>
</evidence>
<keyword evidence="4 5" id="KW-0175">Coiled coil</keyword>
<dbReference type="InterPro" id="IPR051841">
    <property type="entry name" value="MT-Golgi_org_protein"/>
</dbReference>
<dbReference type="InterPro" id="IPR032023">
    <property type="entry name" value="GCC2_Rab_bind"/>
</dbReference>
<dbReference type="Gene3D" id="1.10.287.1490">
    <property type="match status" value="1"/>
</dbReference>
<feature type="coiled-coil region" evidence="5">
    <location>
        <begin position="303"/>
        <end position="412"/>
    </location>
</feature>
<sequence length="647" mass="74106">MEPVSVASSGSTDKPKSKLDSLSREELLVFVKKQALALRNLKDDAKRWKEGKDEICKGQTVFVDRDCQTEDFIHCDQSETTSEGVSQLEVLKSQLAMRTLDLEASRMELCSLKSELDRLSQPQPEDRQNALLRMEIDEYRQSIKKLQGDIRQLGDLCAEKSEQLKLVDENRQNLLEEMQRCKESKSALEKRCEQLQQDNSRLNEQLRKVEEELKLSHETFAQFRQDCHTEKLRLTEELGSSHSTLETANSHIKDLKYKVADLEREREQLQAELCSVTGEFEAYKVRSQAVLKQKNLTNSPQWIEHETQERELLEDQLHVAQKRLAELSHSYDCSLVQIKELSETGTETKERLESTMRKAEVVENALRRKLEHFSKQSVEAVRTLEQKLQEANDQLERTKRDLQDQLRMKDENHAAEKAILERKLQNCQSTMPIYGPSEQVDGSTNAELPVNKKSAELNGASNATICSRCGDESSSLKQPLFIQVGSAAEKYHRTNGHLLPLEDLLERGSGDLPTQSPSMSVSDAYEEHRIRVQHLTELLYEAELTGSRLTEQNRVLKEEIRRLTRNEERQRHLSNAEYLKNVVLKFVNPKFHDARLSLLPVLTTMLSLSKEEAAELEKIAASDGTASSSSFSSPWYGYLQRWSGGFS</sequence>
<dbReference type="InterPro" id="IPR000237">
    <property type="entry name" value="GRIP_dom"/>
</dbReference>
<dbReference type="AlphaFoldDB" id="A0A085N691"/>
<dbReference type="Pfam" id="PF16704">
    <property type="entry name" value="Rab_bind"/>
    <property type="match status" value="1"/>
</dbReference>
<protein>
    <recommendedName>
        <fullName evidence="7">GRIP domain-containing protein</fullName>
    </recommendedName>
</protein>
<feature type="coiled-coil region" evidence="5">
    <location>
        <begin position="129"/>
        <end position="219"/>
    </location>
</feature>
<proteinExistence type="predicted"/>
<evidence type="ECO:0000256" key="5">
    <source>
        <dbReference type="SAM" id="Coils"/>
    </source>
</evidence>
<organism evidence="8">
    <name type="scientific">Trichuris suis</name>
    <name type="common">pig whipworm</name>
    <dbReference type="NCBI Taxonomy" id="68888"/>
    <lineage>
        <taxon>Eukaryota</taxon>
        <taxon>Metazoa</taxon>
        <taxon>Ecdysozoa</taxon>
        <taxon>Nematoda</taxon>
        <taxon>Enoplea</taxon>
        <taxon>Dorylaimia</taxon>
        <taxon>Trichinellida</taxon>
        <taxon>Trichuridae</taxon>
        <taxon>Trichuris</taxon>
    </lineage>
</organism>
<dbReference type="SMART" id="SM00755">
    <property type="entry name" value="Grip"/>
    <property type="match status" value="1"/>
</dbReference>
<dbReference type="GO" id="GO:0005737">
    <property type="term" value="C:cytoplasm"/>
    <property type="evidence" value="ECO:0007669"/>
    <property type="project" value="UniProtKB-SubCell"/>
</dbReference>
<evidence type="ECO:0000256" key="4">
    <source>
        <dbReference type="ARBA" id="ARBA00023054"/>
    </source>
</evidence>
<feature type="coiled-coil region" evidence="5">
    <location>
        <begin position="546"/>
        <end position="573"/>
    </location>
</feature>
<evidence type="ECO:0000313" key="8">
    <source>
        <dbReference type="EMBL" id="KFD64987.1"/>
    </source>
</evidence>
<feature type="region of interest" description="Disordered" evidence="6">
    <location>
        <begin position="1"/>
        <end position="21"/>
    </location>
</feature>
<keyword evidence="3" id="KW-0597">Phosphoprotein</keyword>
<dbReference type="Proteomes" id="UP000030758">
    <property type="component" value="Unassembled WGS sequence"/>
</dbReference>
<evidence type="ECO:0000256" key="2">
    <source>
        <dbReference type="ARBA" id="ARBA00022490"/>
    </source>
</evidence>
<gene>
    <name evidence="8" type="ORF">M514_12287</name>
</gene>
<keyword evidence="2" id="KW-0963">Cytoplasm</keyword>
<dbReference type="Pfam" id="PF01465">
    <property type="entry name" value="GRIP"/>
    <property type="match status" value="1"/>
</dbReference>
<evidence type="ECO:0000259" key="7">
    <source>
        <dbReference type="PROSITE" id="PS50913"/>
    </source>
</evidence>
<accession>A0A085N691</accession>
<evidence type="ECO:0000256" key="6">
    <source>
        <dbReference type="SAM" id="MobiDB-lite"/>
    </source>
</evidence>
<dbReference type="PROSITE" id="PS50913">
    <property type="entry name" value="GRIP"/>
    <property type="match status" value="1"/>
</dbReference>